<feature type="signal peptide" evidence="5">
    <location>
        <begin position="1"/>
        <end position="29"/>
    </location>
</feature>
<evidence type="ECO:0000313" key="8">
    <source>
        <dbReference type="EMBL" id="WNC67721.1"/>
    </source>
</evidence>
<keyword evidence="9" id="KW-1185">Reference proteome</keyword>
<dbReference type="Gene3D" id="2.40.170.20">
    <property type="entry name" value="TonB-dependent receptor, beta-barrel domain"/>
    <property type="match status" value="1"/>
</dbReference>
<evidence type="ECO:0000256" key="2">
    <source>
        <dbReference type="ARBA" id="ARBA00023136"/>
    </source>
</evidence>
<dbReference type="PANTHER" id="PTHR40980:SF3">
    <property type="entry name" value="TONB-DEPENDENT RECEPTOR-LIKE BETA-BARREL DOMAIN-CONTAINING PROTEIN"/>
    <property type="match status" value="1"/>
</dbReference>
<reference evidence="9" key="1">
    <citation type="submission" date="2023-09" db="EMBL/GenBank/DDBJ databases">
        <authorList>
            <person name="Li S."/>
            <person name="Li X."/>
            <person name="Zhang C."/>
            <person name="Zhao Z."/>
        </authorList>
    </citation>
    <scope>NUCLEOTIDE SEQUENCE [LARGE SCALE GENOMIC DNA]</scope>
    <source>
        <strain evidence="9">SQ345</strain>
    </source>
</reference>
<keyword evidence="3" id="KW-0998">Cell outer membrane</keyword>
<dbReference type="RefSeq" id="WP_348386880.1">
    <property type="nucleotide sequence ID" value="NZ_CP134146.1"/>
</dbReference>
<dbReference type="EMBL" id="CP134146">
    <property type="protein sequence ID" value="WNC67721.1"/>
    <property type="molecule type" value="Genomic_DNA"/>
</dbReference>
<feature type="chain" id="PRO_5046723498" evidence="5">
    <location>
        <begin position="30"/>
        <end position="933"/>
    </location>
</feature>
<dbReference type="InterPro" id="IPR000531">
    <property type="entry name" value="Beta-barrel_TonB"/>
</dbReference>
<dbReference type="PANTHER" id="PTHR40980">
    <property type="entry name" value="PLUG DOMAIN-CONTAINING PROTEIN"/>
    <property type="match status" value="1"/>
</dbReference>
<accession>A0ABY9TG92</accession>
<keyword evidence="4" id="KW-0798">TonB box</keyword>
<feature type="domain" description="TonB-dependent receptor-like beta-barrel" evidence="6">
    <location>
        <begin position="456"/>
        <end position="900"/>
    </location>
</feature>
<evidence type="ECO:0000256" key="4">
    <source>
        <dbReference type="RuleBase" id="RU003357"/>
    </source>
</evidence>
<dbReference type="NCBIfam" id="TIGR01782">
    <property type="entry name" value="TonB-Xanth-Caul"/>
    <property type="match status" value="1"/>
</dbReference>
<dbReference type="Pfam" id="PF07715">
    <property type="entry name" value="Plug"/>
    <property type="match status" value="1"/>
</dbReference>
<dbReference type="InterPro" id="IPR010104">
    <property type="entry name" value="TonB_rcpt_bac"/>
</dbReference>
<dbReference type="InterPro" id="IPR036942">
    <property type="entry name" value="Beta-barrel_TonB_sf"/>
</dbReference>
<dbReference type="Proteomes" id="UP001248581">
    <property type="component" value="Chromosome"/>
</dbReference>
<keyword evidence="8" id="KW-0675">Receptor</keyword>
<evidence type="ECO:0000313" key="9">
    <source>
        <dbReference type="Proteomes" id="UP001248581"/>
    </source>
</evidence>
<evidence type="ECO:0000259" key="6">
    <source>
        <dbReference type="Pfam" id="PF00593"/>
    </source>
</evidence>
<gene>
    <name evidence="8" type="ORF">RI845_14485</name>
</gene>
<dbReference type="InterPro" id="IPR012910">
    <property type="entry name" value="Plug_dom"/>
</dbReference>
<organism evidence="8 9">
    <name type="scientific">Thalassotalea nanhaiensis</name>
    <dbReference type="NCBI Taxonomy" id="3065648"/>
    <lineage>
        <taxon>Bacteria</taxon>
        <taxon>Pseudomonadati</taxon>
        <taxon>Pseudomonadota</taxon>
        <taxon>Gammaproteobacteria</taxon>
        <taxon>Alteromonadales</taxon>
        <taxon>Colwelliaceae</taxon>
        <taxon>Thalassotalea</taxon>
    </lineage>
</organism>
<dbReference type="InterPro" id="IPR037066">
    <property type="entry name" value="Plug_dom_sf"/>
</dbReference>
<dbReference type="Gene3D" id="2.170.130.10">
    <property type="entry name" value="TonB-dependent receptor, plug domain"/>
    <property type="match status" value="1"/>
</dbReference>
<evidence type="ECO:0000256" key="1">
    <source>
        <dbReference type="ARBA" id="ARBA00004442"/>
    </source>
</evidence>
<proteinExistence type="inferred from homology"/>
<keyword evidence="2 4" id="KW-0472">Membrane</keyword>
<keyword evidence="5" id="KW-0732">Signal</keyword>
<dbReference type="SUPFAM" id="SSF56935">
    <property type="entry name" value="Porins"/>
    <property type="match status" value="1"/>
</dbReference>
<evidence type="ECO:0000256" key="5">
    <source>
        <dbReference type="SAM" id="SignalP"/>
    </source>
</evidence>
<evidence type="ECO:0000256" key="3">
    <source>
        <dbReference type="ARBA" id="ARBA00023237"/>
    </source>
</evidence>
<comment type="similarity">
    <text evidence="4">Belongs to the TonB-dependent receptor family.</text>
</comment>
<name>A0ABY9TG92_9GAMM</name>
<protein>
    <submittedName>
        <fullName evidence="8">TonB-dependent receptor</fullName>
    </submittedName>
</protein>
<dbReference type="Pfam" id="PF00593">
    <property type="entry name" value="TonB_dep_Rec_b-barrel"/>
    <property type="match status" value="1"/>
</dbReference>
<evidence type="ECO:0000259" key="7">
    <source>
        <dbReference type="Pfam" id="PF07715"/>
    </source>
</evidence>
<sequence>MIFNKNNNKSVSSLFCLSLLTMSINSALAQEANDTEPEVNDDVEVIEVTGYLSSVKKSILSKKAADSILDSIEAEDLGKFPDTNIAESLQRITGVSIDRNGGEGSKVSVRGLGPEFNVVTFNNRIMPNPDGSRSFSFDILASEMVSRVDVYKTSKAELSDGGIGAVIDVRSLRPLDLDEGITGAASVKAMHDELSEETDPQFSGVISFKDDDGNFGISASVASHKRTARSDYMGTSGWWPMEYDLDGNGAKELVAWAPQGISYGLEEADRERTSGMVVAQYALSDDLVFTLDGLYSEYDTQADYNQIAHWWGGINNNNAGPGSVKIDEEGTLVYWAGHAAPTEMVHSTGNRPTETYMVGFNVEKLFADDSVLTFDMSYAKSQNTAGGTQSFAVSGFRNTTESSSLFQLIPGDTIPSLTFPVYDEETGEYTGEYQQNPAALTDPMLLANHFMVVEGDDNEDTIKDLKLDWTKSLEFGVISSVKVGAFYHEREFQRTRLRSADEVNNGTSTGFGDDIPDHIGILVKPSDFLSGADGSFPTAWLETDNDALRAYYESDDFIKNGEYYNQRVDENGDPIPNLDYTPHVELANSPGVKEENIGLYIQLGLEGEIASMPWSGNIGVRMVETEQTSTGWGEEIISITPNPDDPTVSILETTEAKPLEVVNEYEEVLPSMNLKLEVREDVDVRLSLSKTITRPELNKIGVDVGYNTRPTQGGFFGASGGNPYLEPYTATNFDIAANWYINESSYLGVTYMHKDIEDFIVTAEKETVISGYDFLETRPFNLDDASISSVEVATNIVFDFLPGAFSGLGVQMNYTFVDDDDAFVETDSYSFGIDGLSDTGNFILFYEYEAVQIRASYNWREKYLWGFEYEEYTTDYGQWDASASFDINENFSIFAEGVNLTEESVSNYQGSENRIIDYTYYGRRFSLGVRASF</sequence>
<comment type="subcellular location">
    <subcellularLocation>
        <location evidence="1 4">Cell outer membrane</location>
    </subcellularLocation>
</comment>
<feature type="domain" description="TonB-dependent receptor plug" evidence="7">
    <location>
        <begin position="64"/>
        <end position="166"/>
    </location>
</feature>